<evidence type="ECO:0000256" key="4">
    <source>
        <dbReference type="ARBA" id="ARBA00022753"/>
    </source>
</evidence>
<dbReference type="GO" id="GO:0006623">
    <property type="term" value="P:protein targeting to vacuole"/>
    <property type="evidence" value="ECO:0007669"/>
    <property type="project" value="TreeGrafter"/>
</dbReference>
<dbReference type="GO" id="GO:0000813">
    <property type="term" value="C:ESCRT I complex"/>
    <property type="evidence" value="ECO:0007669"/>
    <property type="project" value="UniProtKB-ARBA"/>
</dbReference>
<dbReference type="Proteomes" id="UP000494206">
    <property type="component" value="Unassembled WGS sequence"/>
</dbReference>
<proteinExistence type="inferred from homology"/>
<evidence type="ECO:0000256" key="5">
    <source>
        <dbReference type="ARBA" id="ARBA00022927"/>
    </source>
</evidence>
<feature type="domain" description="VPS37 C-terminal" evidence="9">
    <location>
        <begin position="97"/>
        <end position="186"/>
    </location>
</feature>
<evidence type="ECO:0000256" key="2">
    <source>
        <dbReference type="ARBA" id="ARBA00007617"/>
    </source>
</evidence>
<sequence>MYSSQSPYESLVDLAVSSAMTNCKSMTTEQLSAMLDDDALLDSFIDSLPQIRSMPTDKESALASNKSLAEWNLAQQPRIEQAKAQTLTLLDQAQKLKTEVTALKEQLDNVSSSKTLDVTSNLMQVAAQEADDDAEAIMKQFQDGEIPADLFLKQFKEKKTLAHLRKIKSDRLVALLREQQYGTINQPSRAMPVPAPTPAYPTNNMMPTFTGSNFGSGYSNYPGFGNPPQSKHPFF</sequence>
<evidence type="ECO:0000259" key="9">
    <source>
        <dbReference type="PROSITE" id="PS51314"/>
    </source>
</evidence>
<keyword evidence="5 7" id="KW-0653">Protein transport</keyword>
<comment type="subcellular location">
    <subcellularLocation>
        <location evidence="1">Late endosome membrane</location>
        <topology evidence="1">Peripheral membrane protein</topology>
    </subcellularLocation>
</comment>
<dbReference type="PANTHER" id="PTHR13678">
    <property type="entry name" value="VACUOLAR PROTEIN SORTING-ASSOCIATED PROTEIN 37"/>
    <property type="match status" value="1"/>
</dbReference>
<reference evidence="10 11" key="1">
    <citation type="submission" date="2020-04" db="EMBL/GenBank/DDBJ databases">
        <authorList>
            <person name="Laetsch R D."/>
            <person name="Stevens L."/>
            <person name="Kumar S."/>
            <person name="Blaxter L. M."/>
        </authorList>
    </citation>
    <scope>NUCLEOTIDE SEQUENCE [LARGE SCALE GENOMIC DNA]</scope>
</reference>
<protein>
    <recommendedName>
        <fullName evidence="9">VPS37 C-terminal domain-containing protein</fullName>
    </recommendedName>
</protein>
<evidence type="ECO:0000313" key="10">
    <source>
        <dbReference type="EMBL" id="CAB3398887.1"/>
    </source>
</evidence>
<dbReference type="GO" id="GO:0006612">
    <property type="term" value="P:protein targeting to membrane"/>
    <property type="evidence" value="ECO:0007669"/>
    <property type="project" value="TreeGrafter"/>
</dbReference>
<dbReference type="GO" id="GO:0043162">
    <property type="term" value="P:ubiquitin-dependent protein catabolic process via the multivesicular body sorting pathway"/>
    <property type="evidence" value="ECO:0007669"/>
    <property type="project" value="TreeGrafter"/>
</dbReference>
<dbReference type="Pfam" id="PF07200">
    <property type="entry name" value="Mod_r"/>
    <property type="match status" value="1"/>
</dbReference>
<keyword evidence="11" id="KW-1185">Reference proteome</keyword>
<organism evidence="10 11">
    <name type="scientific">Caenorhabditis bovis</name>
    <dbReference type="NCBI Taxonomy" id="2654633"/>
    <lineage>
        <taxon>Eukaryota</taxon>
        <taxon>Metazoa</taxon>
        <taxon>Ecdysozoa</taxon>
        <taxon>Nematoda</taxon>
        <taxon>Chromadorea</taxon>
        <taxon>Rhabditida</taxon>
        <taxon>Rhabditina</taxon>
        <taxon>Rhabditomorpha</taxon>
        <taxon>Rhabditoidea</taxon>
        <taxon>Rhabditidae</taxon>
        <taxon>Peloderinae</taxon>
        <taxon>Caenorhabditis</taxon>
    </lineage>
</organism>
<feature type="coiled-coil region" evidence="8">
    <location>
        <begin position="79"/>
        <end position="113"/>
    </location>
</feature>
<dbReference type="PANTHER" id="PTHR13678:SF27">
    <property type="entry name" value="LD45836P"/>
    <property type="match status" value="1"/>
</dbReference>
<dbReference type="InterPro" id="IPR037202">
    <property type="entry name" value="ESCRT_assembly_dom"/>
</dbReference>
<evidence type="ECO:0000256" key="7">
    <source>
        <dbReference type="PROSITE-ProRule" id="PRU00646"/>
    </source>
</evidence>
<dbReference type="EMBL" id="CADEPM010000001">
    <property type="protein sequence ID" value="CAB3398887.1"/>
    <property type="molecule type" value="Genomic_DNA"/>
</dbReference>
<evidence type="ECO:0000256" key="8">
    <source>
        <dbReference type="SAM" id="Coils"/>
    </source>
</evidence>
<comment type="similarity">
    <text evidence="2">Belongs to the VPS37 family.</text>
</comment>
<keyword evidence="3 7" id="KW-0813">Transport</keyword>
<keyword evidence="4" id="KW-0967">Endosome</keyword>
<gene>
    <name evidence="10" type="ORF">CBOVIS_LOCUS2118</name>
</gene>
<dbReference type="PROSITE" id="PS51314">
    <property type="entry name" value="VPS37_C"/>
    <property type="match status" value="1"/>
</dbReference>
<comment type="function">
    <text evidence="6">Component of the ESCRT-I complex, a regulator of vesicular trafficking process. Required for the sorting of endocytic ubiquitinated cargos into multivesicular bodies. May be involved in cell growth and differentiation.</text>
</comment>
<dbReference type="OrthoDB" id="10004364at2759"/>
<evidence type="ECO:0000256" key="6">
    <source>
        <dbReference type="ARBA" id="ARBA00025010"/>
    </source>
</evidence>
<evidence type="ECO:0000256" key="3">
    <source>
        <dbReference type="ARBA" id="ARBA00022448"/>
    </source>
</evidence>
<evidence type="ECO:0000256" key="1">
    <source>
        <dbReference type="ARBA" id="ARBA00004633"/>
    </source>
</evidence>
<comment type="caution">
    <text evidence="10">The sequence shown here is derived from an EMBL/GenBank/DDBJ whole genome shotgun (WGS) entry which is preliminary data.</text>
</comment>
<dbReference type="InterPro" id="IPR009851">
    <property type="entry name" value="Mod_r"/>
</dbReference>
<name>A0A8S1E5I3_9PELO</name>
<dbReference type="AlphaFoldDB" id="A0A8S1E5I3"/>
<dbReference type="GO" id="GO:0031902">
    <property type="term" value="C:late endosome membrane"/>
    <property type="evidence" value="ECO:0007669"/>
    <property type="project" value="UniProtKB-SubCell"/>
</dbReference>
<evidence type="ECO:0000313" key="11">
    <source>
        <dbReference type="Proteomes" id="UP000494206"/>
    </source>
</evidence>
<accession>A0A8S1E5I3</accession>
<keyword evidence="8" id="KW-0175">Coiled coil</keyword>
<dbReference type="SUPFAM" id="SSF140111">
    <property type="entry name" value="Endosomal sorting complex assembly domain"/>
    <property type="match status" value="1"/>
</dbReference>